<feature type="compositionally biased region" description="Polar residues" evidence="1">
    <location>
        <begin position="328"/>
        <end position="338"/>
    </location>
</feature>
<feature type="region of interest" description="Disordered" evidence="1">
    <location>
        <begin position="277"/>
        <end position="360"/>
    </location>
</feature>
<dbReference type="EMBL" id="LR786780">
    <property type="protein sequence ID" value="CAB3262642.1"/>
    <property type="molecule type" value="mRNA"/>
</dbReference>
<sequence length="360" mass="40670">MFNDIVERGLRSDGLSSKLGVKNSRDYISKLIDGLFQNDSRHDMVMDHFHTRRQRSYSTKTIYSTMTTDELKIIADELIPSRTDSQIRSCLSEMFANQHAKLETTVQVLEKMVEVFNQVIPHCEILYGHNFQTRGFFMDTFCQISNYITQLLLEVTGGQEQHEVYQATSNLQTSHHLGKDDETAAEILLSVGSTLQSLTSETEKKVQPNKIKPISQQKEKKAEIDSSKKEWVTVGIVDDSMQTKYLLVKTPKEMEGSIDADKLLEIINNPDTVMFESEEDTKSFLSSQIDEPPGGAAESSETNTNQTTNIVTSESYLSSDSDRAVTTLEITLSPSTQPDLDEEHDENDLNDGVPRKKMKH</sequence>
<evidence type="ECO:0000313" key="2">
    <source>
        <dbReference type="EMBL" id="CAB3262642.1"/>
    </source>
</evidence>
<gene>
    <name evidence="2" type="primary">LOC100181229</name>
</gene>
<reference evidence="2" key="1">
    <citation type="submission" date="2020-04" db="EMBL/GenBank/DDBJ databases">
        <authorList>
            <person name="Neveu A P."/>
        </authorList>
    </citation>
    <scope>NUCLEOTIDE SEQUENCE</scope>
    <source>
        <tissue evidence="2">Whole embryo</tissue>
    </source>
</reference>
<organism evidence="2">
    <name type="scientific">Phallusia mammillata</name>
    <dbReference type="NCBI Taxonomy" id="59560"/>
    <lineage>
        <taxon>Eukaryota</taxon>
        <taxon>Metazoa</taxon>
        <taxon>Chordata</taxon>
        <taxon>Tunicata</taxon>
        <taxon>Ascidiacea</taxon>
        <taxon>Phlebobranchia</taxon>
        <taxon>Ascidiidae</taxon>
        <taxon>Phallusia</taxon>
    </lineage>
</organism>
<feature type="compositionally biased region" description="Polar residues" evidence="1">
    <location>
        <begin position="310"/>
        <end position="319"/>
    </location>
</feature>
<dbReference type="AlphaFoldDB" id="A0A6F9DGV6"/>
<protein>
    <submittedName>
        <fullName evidence="2">Uncharacterized protein LOC100181229</fullName>
    </submittedName>
</protein>
<proteinExistence type="evidence at transcript level"/>
<accession>A0A6F9DGV6</accession>
<evidence type="ECO:0000256" key="1">
    <source>
        <dbReference type="SAM" id="MobiDB-lite"/>
    </source>
</evidence>
<feature type="compositionally biased region" description="Acidic residues" evidence="1">
    <location>
        <begin position="339"/>
        <end position="349"/>
    </location>
</feature>
<name>A0A6F9DGV6_9ASCI</name>